<evidence type="ECO:0000313" key="1">
    <source>
        <dbReference type="EMBL" id="GIX92245.1"/>
    </source>
</evidence>
<comment type="caution">
    <text evidence="1">The sequence shown here is derived from an EMBL/GenBank/DDBJ whole genome shotgun (WGS) entry which is preliminary data.</text>
</comment>
<protein>
    <recommendedName>
        <fullName evidence="3">Reverse transcriptase domain-containing protein</fullName>
    </recommendedName>
</protein>
<reference evidence="1 2" key="1">
    <citation type="submission" date="2021-06" db="EMBL/GenBank/DDBJ databases">
        <title>Caerostris extrusa draft genome.</title>
        <authorList>
            <person name="Kono N."/>
            <person name="Arakawa K."/>
        </authorList>
    </citation>
    <scope>NUCLEOTIDE SEQUENCE [LARGE SCALE GENOMIC DNA]</scope>
</reference>
<name>A0AAV4P4W1_CAEEX</name>
<evidence type="ECO:0008006" key="3">
    <source>
        <dbReference type="Google" id="ProtNLM"/>
    </source>
</evidence>
<dbReference type="AlphaFoldDB" id="A0AAV4P4W1"/>
<evidence type="ECO:0000313" key="2">
    <source>
        <dbReference type="Proteomes" id="UP001054945"/>
    </source>
</evidence>
<sequence length="79" mass="9336">MAEFEIPTKFMNLTRVTFDKVRRRFKITFYNKKRSTSRRFPGLLTNLVLEKYIRSLQILAYADDIDIIGKSEKAAIEAF</sequence>
<proteinExistence type="predicted"/>
<dbReference type="EMBL" id="BPLR01021671">
    <property type="protein sequence ID" value="GIX92245.1"/>
    <property type="molecule type" value="Genomic_DNA"/>
</dbReference>
<accession>A0AAV4P4W1</accession>
<keyword evidence="2" id="KW-1185">Reference proteome</keyword>
<dbReference type="Proteomes" id="UP001054945">
    <property type="component" value="Unassembled WGS sequence"/>
</dbReference>
<gene>
    <name evidence="1" type="ORF">CEXT_69351</name>
</gene>
<organism evidence="1 2">
    <name type="scientific">Caerostris extrusa</name>
    <name type="common">Bark spider</name>
    <name type="synonym">Caerostris bankana</name>
    <dbReference type="NCBI Taxonomy" id="172846"/>
    <lineage>
        <taxon>Eukaryota</taxon>
        <taxon>Metazoa</taxon>
        <taxon>Ecdysozoa</taxon>
        <taxon>Arthropoda</taxon>
        <taxon>Chelicerata</taxon>
        <taxon>Arachnida</taxon>
        <taxon>Araneae</taxon>
        <taxon>Araneomorphae</taxon>
        <taxon>Entelegynae</taxon>
        <taxon>Araneoidea</taxon>
        <taxon>Araneidae</taxon>
        <taxon>Caerostris</taxon>
    </lineage>
</organism>